<keyword evidence="2" id="KW-1185">Reference proteome</keyword>
<accession>A0A830ZEI7</accession>
<evidence type="ECO:0000313" key="1">
    <source>
        <dbReference type="EMBL" id="APZ07654.1"/>
    </source>
</evidence>
<dbReference type="Proteomes" id="UP000187148">
    <property type="component" value="Chromosome"/>
</dbReference>
<sequence>MFSNMTRFHFDDRREFRYQVNGWQGNCQPFAIKSATLFKSRRAFCRRHKKTGPKPCFKCL</sequence>
<dbReference type="KEGG" id="kco:BWI95_13520"/>
<dbReference type="EMBL" id="CP019445">
    <property type="protein sequence ID" value="APZ07654.1"/>
    <property type="molecule type" value="Genomic_DNA"/>
</dbReference>
<gene>
    <name evidence="1" type="ORF">BWI95_13520</name>
</gene>
<protein>
    <submittedName>
        <fullName evidence="1">Uncharacterized protein</fullName>
    </submittedName>
</protein>
<name>A0A830ZEI7_9ENTR</name>
<dbReference type="AlphaFoldDB" id="A0A830ZEI7"/>
<evidence type="ECO:0000313" key="2">
    <source>
        <dbReference type="Proteomes" id="UP000187148"/>
    </source>
</evidence>
<proteinExistence type="predicted"/>
<organism evidence="1 2">
    <name type="scientific">Kosakonia cowanii JCM 10956 = DSM 18146</name>
    <dbReference type="NCBI Taxonomy" id="1300165"/>
    <lineage>
        <taxon>Bacteria</taxon>
        <taxon>Pseudomonadati</taxon>
        <taxon>Pseudomonadota</taxon>
        <taxon>Gammaproteobacteria</taxon>
        <taxon>Enterobacterales</taxon>
        <taxon>Enterobacteriaceae</taxon>
        <taxon>Kosakonia</taxon>
    </lineage>
</organism>
<reference evidence="1 2" key="1">
    <citation type="submission" date="2017-01" db="EMBL/GenBank/DDBJ databases">
        <authorList>
            <person name="Cao J.-M."/>
        </authorList>
    </citation>
    <scope>NUCLEOTIDE SEQUENCE [LARGE SCALE GENOMIC DNA]</scope>
    <source>
        <strain evidence="1 2">888-76</strain>
    </source>
</reference>